<feature type="domain" description="RNase H type-1" evidence="1">
    <location>
        <begin position="263"/>
        <end position="382"/>
    </location>
</feature>
<dbReference type="InterPro" id="IPR012337">
    <property type="entry name" value="RNaseH-like_sf"/>
</dbReference>
<dbReference type="Proteomes" id="UP000886595">
    <property type="component" value="Unassembled WGS sequence"/>
</dbReference>
<evidence type="ECO:0000259" key="1">
    <source>
        <dbReference type="Pfam" id="PF13456"/>
    </source>
</evidence>
<reference evidence="3 4" key="1">
    <citation type="submission" date="2020-02" db="EMBL/GenBank/DDBJ databases">
        <authorList>
            <person name="Ma Q."/>
            <person name="Huang Y."/>
            <person name="Song X."/>
            <person name="Pei D."/>
        </authorList>
    </citation>
    <scope>NUCLEOTIDE SEQUENCE [LARGE SCALE GENOMIC DNA]</scope>
    <source>
        <strain evidence="3">Sxm20200214</strain>
        <tissue evidence="3">Leaf</tissue>
    </source>
</reference>
<dbReference type="OrthoDB" id="1745633at2759"/>
<name>A0A8X7VE30_BRACI</name>
<dbReference type="PANTHER" id="PTHR34146:SF11">
    <property type="entry name" value="RIBONUCLEASE H-LIKE SUPERFAMILY PROTEIN"/>
    <property type="match status" value="1"/>
</dbReference>
<dbReference type="InterPro" id="IPR026960">
    <property type="entry name" value="RVT-Znf"/>
</dbReference>
<dbReference type="CDD" id="cd06222">
    <property type="entry name" value="RNase_H_like"/>
    <property type="match status" value="1"/>
</dbReference>
<evidence type="ECO:0008006" key="5">
    <source>
        <dbReference type="Google" id="ProtNLM"/>
    </source>
</evidence>
<gene>
    <name evidence="3" type="ORF">Bca52824_029334</name>
</gene>
<dbReference type="GO" id="GO:0003676">
    <property type="term" value="F:nucleic acid binding"/>
    <property type="evidence" value="ECO:0007669"/>
    <property type="project" value="InterPro"/>
</dbReference>
<organism evidence="3 4">
    <name type="scientific">Brassica carinata</name>
    <name type="common">Ethiopian mustard</name>
    <name type="synonym">Abyssinian cabbage</name>
    <dbReference type="NCBI Taxonomy" id="52824"/>
    <lineage>
        <taxon>Eukaryota</taxon>
        <taxon>Viridiplantae</taxon>
        <taxon>Streptophyta</taxon>
        <taxon>Embryophyta</taxon>
        <taxon>Tracheophyta</taxon>
        <taxon>Spermatophyta</taxon>
        <taxon>Magnoliopsida</taxon>
        <taxon>eudicotyledons</taxon>
        <taxon>Gunneridae</taxon>
        <taxon>Pentapetalae</taxon>
        <taxon>rosids</taxon>
        <taxon>malvids</taxon>
        <taxon>Brassicales</taxon>
        <taxon>Brassicaceae</taxon>
        <taxon>Brassiceae</taxon>
        <taxon>Brassica</taxon>
    </lineage>
</organism>
<feature type="domain" description="Reverse transcriptase zinc-binding" evidence="2">
    <location>
        <begin position="64"/>
        <end position="156"/>
    </location>
</feature>
<evidence type="ECO:0000259" key="2">
    <source>
        <dbReference type="Pfam" id="PF13966"/>
    </source>
</evidence>
<dbReference type="InterPro" id="IPR044730">
    <property type="entry name" value="RNase_H-like_dom_plant"/>
</dbReference>
<dbReference type="GO" id="GO:0004523">
    <property type="term" value="F:RNA-DNA hybrid ribonuclease activity"/>
    <property type="evidence" value="ECO:0007669"/>
    <property type="project" value="InterPro"/>
</dbReference>
<evidence type="ECO:0000313" key="3">
    <source>
        <dbReference type="EMBL" id="KAG2309586.1"/>
    </source>
</evidence>
<sequence>MGPPTEQSKDAMVNELFEENSCRWNLEKIEALLPDLKPQILSIKPSEEGGQDKRIWLRDCSGVYTTKSGYQAAIENREAMGQNREGRVFQWKKKIWDVHTPTKIKLLLWKATHGGLPVNERLAARSIIPNPACIRCGEVESVSHVFFTCPFAQETWRKVPFKRDLQFTGITQFSEGWNLVQVETSLPPTGFNEGSLAAWVIWSLWISRNYRIFEERSYLEQEVVTKALVDGKEWNDAQPRKGEARIPRKYATAGQRFEIICQSDAAWKEENLSAGTAWKFSRPRDNFIRSTSLIFTFMKSPLVAEGLALRSAMEQAFLLDYKQISFESDSKTLVTAIVEGSNISDLHGILSDIRTLSERFTSVSFHWVPRNSISAVDLLAKQTLNAFVSNSV</sequence>
<dbReference type="InterPro" id="IPR036397">
    <property type="entry name" value="RNaseH_sf"/>
</dbReference>
<dbReference type="InterPro" id="IPR002156">
    <property type="entry name" value="RNaseH_domain"/>
</dbReference>
<dbReference type="Gene3D" id="3.30.420.10">
    <property type="entry name" value="Ribonuclease H-like superfamily/Ribonuclease H"/>
    <property type="match status" value="1"/>
</dbReference>
<proteinExistence type="predicted"/>
<dbReference type="SUPFAM" id="SSF53098">
    <property type="entry name" value="Ribonuclease H-like"/>
    <property type="match status" value="1"/>
</dbReference>
<protein>
    <recommendedName>
        <fullName evidence="5">RNase H type-1 domain-containing protein</fullName>
    </recommendedName>
</protein>
<comment type="caution">
    <text evidence="3">The sequence shown here is derived from an EMBL/GenBank/DDBJ whole genome shotgun (WGS) entry which is preliminary data.</text>
</comment>
<keyword evidence="4" id="KW-1185">Reference proteome</keyword>
<dbReference type="EMBL" id="JAAMPC010000006">
    <property type="protein sequence ID" value="KAG2309586.1"/>
    <property type="molecule type" value="Genomic_DNA"/>
</dbReference>
<dbReference type="Pfam" id="PF13456">
    <property type="entry name" value="RVT_3"/>
    <property type="match status" value="1"/>
</dbReference>
<evidence type="ECO:0000313" key="4">
    <source>
        <dbReference type="Proteomes" id="UP000886595"/>
    </source>
</evidence>
<dbReference type="AlphaFoldDB" id="A0A8X7VE30"/>
<dbReference type="PANTHER" id="PTHR34146">
    <property type="entry name" value="POLYNUCLEOTIDYL TRANSFERASE, RIBONUCLEASE H-LIKE SUPERFAMILY PROTEIN-RELATED"/>
    <property type="match status" value="1"/>
</dbReference>
<dbReference type="Pfam" id="PF13966">
    <property type="entry name" value="zf-RVT"/>
    <property type="match status" value="1"/>
</dbReference>
<accession>A0A8X7VE30</accession>